<dbReference type="GO" id="GO:0046872">
    <property type="term" value="F:metal ion binding"/>
    <property type="evidence" value="ECO:0007669"/>
    <property type="project" value="UniProtKB-KW"/>
</dbReference>
<dbReference type="Gene3D" id="3.30.70.100">
    <property type="match status" value="1"/>
</dbReference>
<dbReference type="Pfam" id="PF00403">
    <property type="entry name" value="HMA"/>
    <property type="match status" value="1"/>
</dbReference>
<dbReference type="EMBL" id="OX459123">
    <property type="protein sequence ID" value="CAI9110602.1"/>
    <property type="molecule type" value="Genomic_DNA"/>
</dbReference>
<dbReference type="PROSITE" id="PS50846">
    <property type="entry name" value="HMA_2"/>
    <property type="match status" value="1"/>
</dbReference>
<evidence type="ECO:0000313" key="8">
    <source>
        <dbReference type="Proteomes" id="UP001161247"/>
    </source>
</evidence>
<dbReference type="Proteomes" id="UP001161247">
    <property type="component" value="Chromosome 6"/>
</dbReference>
<keyword evidence="4" id="KW-0636">Prenylation</keyword>
<keyword evidence="3" id="KW-0479">Metal-binding</keyword>
<feature type="domain" description="HMA" evidence="6">
    <location>
        <begin position="11"/>
        <end position="74"/>
    </location>
</feature>
<dbReference type="CDD" id="cd00371">
    <property type="entry name" value="HMA"/>
    <property type="match status" value="1"/>
</dbReference>
<dbReference type="InterPro" id="IPR006121">
    <property type="entry name" value="HMA_dom"/>
</dbReference>
<evidence type="ECO:0000256" key="5">
    <source>
        <dbReference type="ARBA" id="ARBA00024045"/>
    </source>
</evidence>
<dbReference type="FunFam" id="3.30.70.100:FF:000008">
    <property type="entry name" value="Copper transport protein ATOX1"/>
    <property type="match status" value="1"/>
</dbReference>
<proteinExistence type="inferred from homology"/>
<dbReference type="PANTHER" id="PTHR45868">
    <property type="entry name" value="HEAVY METAL-ASSOCIATED ISOPRENYLATED PLANT PROTEIN 33-RELATED"/>
    <property type="match status" value="1"/>
</dbReference>
<keyword evidence="2" id="KW-0488">Methylation</keyword>
<sequence>MNMLGSDYQLVKTHTLKVQIHCDGCARKVKKLLKKIEGVYLVSIDPENQKVKVAGTVDSAKLIRKLIKSGKHAEVWSPMPDQNHNLQGLPSWLLDATYQDLLQPQGQTNGLHAFKSHPMIMEPDVDWRRRKYLNPNTGMNSFMDEAINNGATNSGKNPQLGWNQYIAPDELEMEENMRSLSFPDSRNSAGDYSGIVDKAFPGFQQLLPPPAYEHHYSPFRPSNNNLQQHKHNLPSNSPVQPTNLEYYNPTLVRWNNMQQNQLASPNYDQPFIPTHEMRNNLLQYQYNTPVPLKMNTDILNRHLQLGIMNQRPSPAIDSNWNYY</sequence>
<evidence type="ECO:0000256" key="1">
    <source>
        <dbReference type="ARBA" id="ARBA00004170"/>
    </source>
</evidence>
<dbReference type="GO" id="GO:0009626">
    <property type="term" value="P:plant-type hypersensitive response"/>
    <property type="evidence" value="ECO:0007669"/>
    <property type="project" value="UniProtKB-KW"/>
</dbReference>
<dbReference type="SUPFAM" id="SSF55008">
    <property type="entry name" value="HMA, heavy metal-associated domain"/>
    <property type="match status" value="1"/>
</dbReference>
<name>A0AAV1DU73_OLDCO</name>
<keyword evidence="8" id="KW-1185">Reference proteome</keyword>
<comment type="subcellular location">
    <subcellularLocation>
        <location evidence="1">Membrane</location>
        <topology evidence="1">Peripheral membrane protein</topology>
    </subcellularLocation>
</comment>
<dbReference type="AlphaFoldDB" id="A0AAV1DU73"/>
<gene>
    <name evidence="7" type="ORF">OLC1_LOCUS18210</name>
</gene>
<dbReference type="GO" id="GO:0016020">
    <property type="term" value="C:membrane"/>
    <property type="evidence" value="ECO:0007669"/>
    <property type="project" value="UniProtKB-SubCell"/>
</dbReference>
<evidence type="ECO:0000256" key="4">
    <source>
        <dbReference type="ARBA" id="ARBA00023289"/>
    </source>
</evidence>
<dbReference type="InterPro" id="IPR036163">
    <property type="entry name" value="HMA_dom_sf"/>
</dbReference>
<evidence type="ECO:0000256" key="3">
    <source>
        <dbReference type="ARBA" id="ARBA00022723"/>
    </source>
</evidence>
<comment type="similarity">
    <text evidence="5">Belongs to the HIPP family.</text>
</comment>
<keyword evidence="4" id="KW-0449">Lipoprotein</keyword>
<organism evidence="7 8">
    <name type="scientific">Oldenlandia corymbosa var. corymbosa</name>
    <dbReference type="NCBI Taxonomy" id="529605"/>
    <lineage>
        <taxon>Eukaryota</taxon>
        <taxon>Viridiplantae</taxon>
        <taxon>Streptophyta</taxon>
        <taxon>Embryophyta</taxon>
        <taxon>Tracheophyta</taxon>
        <taxon>Spermatophyta</taxon>
        <taxon>Magnoliopsida</taxon>
        <taxon>eudicotyledons</taxon>
        <taxon>Gunneridae</taxon>
        <taxon>Pentapetalae</taxon>
        <taxon>asterids</taxon>
        <taxon>lamiids</taxon>
        <taxon>Gentianales</taxon>
        <taxon>Rubiaceae</taxon>
        <taxon>Rubioideae</taxon>
        <taxon>Spermacoceae</taxon>
        <taxon>Hedyotis-Oldenlandia complex</taxon>
        <taxon>Oldenlandia</taxon>
    </lineage>
</organism>
<evidence type="ECO:0000313" key="7">
    <source>
        <dbReference type="EMBL" id="CAI9110602.1"/>
    </source>
</evidence>
<evidence type="ECO:0000259" key="6">
    <source>
        <dbReference type="PROSITE" id="PS50846"/>
    </source>
</evidence>
<accession>A0AAV1DU73</accession>
<protein>
    <submittedName>
        <fullName evidence="7">OLC1v1010658C3</fullName>
    </submittedName>
</protein>
<dbReference type="PANTHER" id="PTHR45868:SF80">
    <property type="entry name" value="F15K9.8-RELATED"/>
    <property type="match status" value="1"/>
</dbReference>
<reference evidence="7" key="1">
    <citation type="submission" date="2023-03" db="EMBL/GenBank/DDBJ databases">
        <authorList>
            <person name="Julca I."/>
        </authorList>
    </citation>
    <scope>NUCLEOTIDE SEQUENCE</scope>
</reference>
<evidence type="ECO:0000256" key="2">
    <source>
        <dbReference type="ARBA" id="ARBA00022481"/>
    </source>
</evidence>